<name>A0A1X7JLK1_9BACT</name>
<dbReference type="RefSeq" id="WP_085516639.1">
    <property type="nucleotide sequence ID" value="NZ_FXAW01000003.1"/>
</dbReference>
<protein>
    <submittedName>
        <fullName evidence="1">Uncharacterized protein</fullName>
    </submittedName>
</protein>
<proteinExistence type="predicted"/>
<accession>A0A1X7JLK1</accession>
<dbReference type="AlphaFoldDB" id="A0A1X7JLK1"/>
<evidence type="ECO:0000313" key="2">
    <source>
        <dbReference type="Proteomes" id="UP000193804"/>
    </source>
</evidence>
<organism evidence="1 2">
    <name type="scientific">Marivirga sericea</name>
    <dbReference type="NCBI Taxonomy" id="1028"/>
    <lineage>
        <taxon>Bacteria</taxon>
        <taxon>Pseudomonadati</taxon>
        <taxon>Bacteroidota</taxon>
        <taxon>Cytophagia</taxon>
        <taxon>Cytophagales</taxon>
        <taxon>Marivirgaceae</taxon>
        <taxon>Marivirga</taxon>
    </lineage>
</organism>
<evidence type="ECO:0000313" key="1">
    <source>
        <dbReference type="EMBL" id="SMG28498.1"/>
    </source>
</evidence>
<sequence>MKNLFLIFCFFSLAATCQDQNSTSVDSKENPCPPDVICTMEFRVLKLQIVDQSGSPVQLDSYYTEFSDFNVTIDEELTQLEEGNYPVATDGEMDSVDFEGKVVTFIGIKNGSKIVEHKMVIGKDCCHIILVEGEQKITI</sequence>
<reference evidence="2" key="1">
    <citation type="submission" date="2017-04" db="EMBL/GenBank/DDBJ databases">
        <authorList>
            <person name="Varghese N."/>
            <person name="Submissions S."/>
        </authorList>
    </citation>
    <scope>NUCLEOTIDE SEQUENCE [LARGE SCALE GENOMIC DNA]</scope>
    <source>
        <strain evidence="2">DSM 4125</strain>
    </source>
</reference>
<dbReference type="STRING" id="1028.SAMN05661096_01712"/>
<gene>
    <name evidence="1" type="ORF">SAMN05661096_01712</name>
</gene>
<dbReference type="Proteomes" id="UP000193804">
    <property type="component" value="Unassembled WGS sequence"/>
</dbReference>
<dbReference type="OrthoDB" id="1165032at2"/>
<dbReference type="EMBL" id="FXAW01000003">
    <property type="protein sequence ID" value="SMG28498.1"/>
    <property type="molecule type" value="Genomic_DNA"/>
</dbReference>
<keyword evidence="2" id="KW-1185">Reference proteome</keyword>